<accession>A0ABR9J7R3</accession>
<keyword evidence="2 5" id="KW-0238">DNA-binding</keyword>
<dbReference type="PROSITE" id="PS50932">
    <property type="entry name" value="HTH_LACI_2"/>
    <property type="match status" value="1"/>
</dbReference>
<sequence>MSGAKRKGARRPSMVDVAKHAGVSHQSVSRVLNTPEAVLPDTRERIERSMAALGYRRNSQARALKTQSNGLIGVVGQGDTDFGPTRMTWAIENAARQRGYATALSVVRDPRPETIDSTLDFFLSHGIDGIVVITPVPALAEAAKQLSTRLPLVLVTSGLWPADNMNVAGIDQELGARRATQHLIDRGHRSIAHIAGPMDWFDARGRVVGWRQALAVADLSAPQMIRAGGWTAEAGYEAAQRLLEVDELPDAVFAANDFIALGLIRALQEHGLSVPDDISVVGFDDVDAAGYFSPPLTTVRQPFEEAGRAALELLLDVSDGLTHVPNFISPELIERGSTAFRS</sequence>
<evidence type="ECO:0000256" key="1">
    <source>
        <dbReference type="ARBA" id="ARBA00023015"/>
    </source>
</evidence>
<dbReference type="PANTHER" id="PTHR30146:SF109">
    <property type="entry name" value="HTH-TYPE TRANSCRIPTIONAL REGULATOR GALS"/>
    <property type="match status" value="1"/>
</dbReference>
<dbReference type="SUPFAM" id="SSF47413">
    <property type="entry name" value="lambda repressor-like DNA-binding domains"/>
    <property type="match status" value="1"/>
</dbReference>
<dbReference type="Gene3D" id="3.40.50.2300">
    <property type="match status" value="2"/>
</dbReference>
<dbReference type="CDD" id="cd01574">
    <property type="entry name" value="PBP1_LacI"/>
    <property type="match status" value="1"/>
</dbReference>
<evidence type="ECO:0000256" key="2">
    <source>
        <dbReference type="ARBA" id="ARBA00023125"/>
    </source>
</evidence>
<gene>
    <name evidence="5" type="ORF">H4W26_001782</name>
</gene>
<evidence type="ECO:0000256" key="3">
    <source>
        <dbReference type="ARBA" id="ARBA00023163"/>
    </source>
</evidence>
<dbReference type="PROSITE" id="PS00356">
    <property type="entry name" value="HTH_LACI_1"/>
    <property type="match status" value="1"/>
</dbReference>
<reference evidence="5 6" key="1">
    <citation type="submission" date="2020-10" db="EMBL/GenBank/DDBJ databases">
        <title>Sequencing the genomes of 1000 actinobacteria strains.</title>
        <authorList>
            <person name="Klenk H.-P."/>
        </authorList>
    </citation>
    <scope>NUCLEOTIDE SEQUENCE [LARGE SCALE GENOMIC DNA]</scope>
    <source>
        <strain evidence="5 6">DSM 15474</strain>
    </source>
</reference>
<dbReference type="GO" id="GO:0003677">
    <property type="term" value="F:DNA binding"/>
    <property type="evidence" value="ECO:0007669"/>
    <property type="project" value="UniProtKB-KW"/>
</dbReference>
<evidence type="ECO:0000313" key="5">
    <source>
        <dbReference type="EMBL" id="MBE1515027.1"/>
    </source>
</evidence>
<name>A0ABR9J7R3_9MICC</name>
<dbReference type="Proteomes" id="UP000636579">
    <property type="component" value="Unassembled WGS sequence"/>
</dbReference>
<feature type="domain" description="HTH lacI-type" evidence="4">
    <location>
        <begin position="12"/>
        <end position="66"/>
    </location>
</feature>
<dbReference type="PANTHER" id="PTHR30146">
    <property type="entry name" value="LACI-RELATED TRANSCRIPTIONAL REPRESSOR"/>
    <property type="match status" value="1"/>
</dbReference>
<protein>
    <submittedName>
        <fullName evidence="5">DNA-binding LacI/PurR family transcriptional regulator</fullName>
    </submittedName>
</protein>
<dbReference type="CDD" id="cd01392">
    <property type="entry name" value="HTH_LacI"/>
    <property type="match status" value="1"/>
</dbReference>
<dbReference type="InterPro" id="IPR046335">
    <property type="entry name" value="LacI/GalR-like_sensor"/>
</dbReference>
<keyword evidence="3" id="KW-0804">Transcription</keyword>
<dbReference type="InterPro" id="IPR000843">
    <property type="entry name" value="HTH_LacI"/>
</dbReference>
<keyword evidence="6" id="KW-1185">Reference proteome</keyword>
<dbReference type="Gene3D" id="1.10.260.40">
    <property type="entry name" value="lambda repressor-like DNA-binding domains"/>
    <property type="match status" value="1"/>
</dbReference>
<dbReference type="EMBL" id="JADBEE010000001">
    <property type="protein sequence ID" value="MBE1515027.1"/>
    <property type="molecule type" value="Genomic_DNA"/>
</dbReference>
<keyword evidence="1" id="KW-0805">Transcription regulation</keyword>
<dbReference type="Pfam" id="PF00356">
    <property type="entry name" value="LacI"/>
    <property type="match status" value="1"/>
</dbReference>
<dbReference type="SMART" id="SM00354">
    <property type="entry name" value="HTH_LACI"/>
    <property type="match status" value="1"/>
</dbReference>
<dbReference type="SUPFAM" id="SSF53822">
    <property type="entry name" value="Periplasmic binding protein-like I"/>
    <property type="match status" value="1"/>
</dbReference>
<dbReference type="InterPro" id="IPR028082">
    <property type="entry name" value="Peripla_BP_I"/>
</dbReference>
<dbReference type="InterPro" id="IPR010982">
    <property type="entry name" value="Lambda_DNA-bd_dom_sf"/>
</dbReference>
<evidence type="ECO:0000313" key="6">
    <source>
        <dbReference type="Proteomes" id="UP000636579"/>
    </source>
</evidence>
<organism evidence="5 6">
    <name type="scientific">Nesterenkonia halotolerans</name>
    <dbReference type="NCBI Taxonomy" id="225325"/>
    <lineage>
        <taxon>Bacteria</taxon>
        <taxon>Bacillati</taxon>
        <taxon>Actinomycetota</taxon>
        <taxon>Actinomycetes</taxon>
        <taxon>Micrococcales</taxon>
        <taxon>Micrococcaceae</taxon>
        <taxon>Nesterenkonia</taxon>
    </lineage>
</organism>
<proteinExistence type="predicted"/>
<dbReference type="RefSeq" id="WP_192591704.1">
    <property type="nucleotide sequence ID" value="NZ_JADBEE010000001.1"/>
</dbReference>
<evidence type="ECO:0000259" key="4">
    <source>
        <dbReference type="PROSITE" id="PS50932"/>
    </source>
</evidence>
<comment type="caution">
    <text evidence="5">The sequence shown here is derived from an EMBL/GenBank/DDBJ whole genome shotgun (WGS) entry which is preliminary data.</text>
</comment>
<dbReference type="Pfam" id="PF13377">
    <property type="entry name" value="Peripla_BP_3"/>
    <property type="match status" value="1"/>
</dbReference>